<feature type="signal peptide" evidence="2">
    <location>
        <begin position="1"/>
        <end position="31"/>
    </location>
</feature>
<evidence type="ECO:0000256" key="2">
    <source>
        <dbReference type="SAM" id="SignalP"/>
    </source>
</evidence>
<dbReference type="EMBL" id="JAGDFM010000030">
    <property type="protein sequence ID" value="KAG7390538.1"/>
    <property type="molecule type" value="Genomic_DNA"/>
</dbReference>
<proteinExistence type="predicted"/>
<evidence type="ECO:0000313" key="4">
    <source>
        <dbReference type="Proteomes" id="UP000694044"/>
    </source>
</evidence>
<dbReference type="AlphaFoldDB" id="A0A8T1WCZ0"/>
<accession>A0A8T1WCZ0</accession>
<evidence type="ECO:0000313" key="3">
    <source>
        <dbReference type="EMBL" id="KAG7390538.1"/>
    </source>
</evidence>
<feature type="region of interest" description="Disordered" evidence="1">
    <location>
        <begin position="163"/>
        <end position="282"/>
    </location>
</feature>
<keyword evidence="4" id="KW-1185">Reference proteome</keyword>
<organism evidence="3 4">
    <name type="scientific">Phytophthora pseudosyringae</name>
    <dbReference type="NCBI Taxonomy" id="221518"/>
    <lineage>
        <taxon>Eukaryota</taxon>
        <taxon>Sar</taxon>
        <taxon>Stramenopiles</taxon>
        <taxon>Oomycota</taxon>
        <taxon>Peronosporomycetes</taxon>
        <taxon>Peronosporales</taxon>
        <taxon>Peronosporaceae</taxon>
        <taxon>Phytophthora</taxon>
    </lineage>
</organism>
<dbReference type="OrthoDB" id="105717at2759"/>
<protein>
    <submittedName>
        <fullName evidence="3">Uncharacterized protein</fullName>
    </submittedName>
</protein>
<feature type="region of interest" description="Disordered" evidence="1">
    <location>
        <begin position="34"/>
        <end position="58"/>
    </location>
</feature>
<feature type="compositionally biased region" description="Basic and acidic residues" evidence="1">
    <location>
        <begin position="272"/>
        <end position="282"/>
    </location>
</feature>
<comment type="caution">
    <text evidence="3">The sequence shown here is derived from an EMBL/GenBank/DDBJ whole genome shotgun (WGS) entry which is preliminary data.</text>
</comment>
<name>A0A8T1WCZ0_9STRA</name>
<gene>
    <name evidence="3" type="ORF">PHYPSEUDO_007478</name>
</gene>
<feature type="chain" id="PRO_5035856579" evidence="2">
    <location>
        <begin position="32"/>
        <end position="343"/>
    </location>
</feature>
<keyword evidence="2" id="KW-0732">Signal</keyword>
<dbReference type="Proteomes" id="UP000694044">
    <property type="component" value="Unassembled WGS sequence"/>
</dbReference>
<feature type="region of interest" description="Disordered" evidence="1">
    <location>
        <begin position="114"/>
        <end position="151"/>
    </location>
</feature>
<reference evidence="3" key="1">
    <citation type="submission" date="2021-02" db="EMBL/GenBank/DDBJ databases">
        <authorList>
            <person name="Palmer J.M."/>
        </authorList>
    </citation>
    <scope>NUCLEOTIDE SEQUENCE</scope>
    <source>
        <strain evidence="3">SCRP734</strain>
    </source>
</reference>
<evidence type="ECO:0000256" key="1">
    <source>
        <dbReference type="SAM" id="MobiDB-lite"/>
    </source>
</evidence>
<sequence>MPQQHQRRTPHRYAPLLILLLSRSPLTIVAAMPTHHRAAERRERDPEPGGDSDAPRIPHLLPSRAVFAKERAADGLLGLLASHADKQLPLLDQRELQRRRQQLPGNPRPVMSLKAAASAMHPAAIRQRNEAPTQEPEQERPSTSSFIEDKAPLASPLVAFLDRPSKLGSPRLPDNVTSPRSVWEESPPNERLDPTASPRHTAAPTSRLVPTPPTTSSWRIHNLLSPDPTVNIQYNSSRKRRTPPSSPPQEQTDVAASAAKRPRLARRVSSQWRHELSPQDRAKTRERIMRSLHTHCRGDYEKLVLLLSSMEEELLHIKTTSSEFYAQQAFELGDLIEHAKLER</sequence>